<comment type="caution">
    <text evidence="1">The sequence shown here is derived from an EMBL/GenBank/DDBJ whole genome shotgun (WGS) entry which is preliminary data.</text>
</comment>
<accession>A0A010S2D6</accession>
<protein>
    <submittedName>
        <fullName evidence="1">Uncharacterized protein</fullName>
    </submittedName>
</protein>
<dbReference type="EMBL" id="JARH01000610">
    <property type="protein sequence ID" value="EXF78733.1"/>
    <property type="molecule type" value="Genomic_DNA"/>
</dbReference>
<evidence type="ECO:0000313" key="1">
    <source>
        <dbReference type="EMBL" id="EXF78733.1"/>
    </source>
</evidence>
<reference evidence="1 2" key="1">
    <citation type="submission" date="2014-02" db="EMBL/GenBank/DDBJ databases">
        <title>The genome sequence of Colletotrichum fioriniae PJ7.</title>
        <authorList>
            <person name="Baroncelli R."/>
            <person name="Thon M.R."/>
        </authorList>
    </citation>
    <scope>NUCLEOTIDE SEQUENCE [LARGE SCALE GENOMIC DNA]</scope>
    <source>
        <strain evidence="1 2">PJ7</strain>
    </source>
</reference>
<keyword evidence="2" id="KW-1185">Reference proteome</keyword>
<sequence>MPAPWGNNVIRTVAKEPSFDLVVSIPRPSTTPNPRLHGGMSTRSAYPGPAPVLTLEKLSLSKQSSITSLCHRGHGPHQISDRQLQPTTQFPPTATQKFQDDDLEKIRTGTLRDFQDNQLFFSFVVGRRPLAALHLRTAVTATNWTDVKAKHFLQALRVSLCGSTQPRTSLTPPKTSDAKKIGSCPWRKRNRCAHYRRQATSSVSVPYELTVNVRFAATSRIRAGRAYFPMRPEPLTGRLRVPDDYKHTHTTYATRTFLQQLHPTTYDTV</sequence>
<proteinExistence type="predicted"/>
<organism evidence="1 2">
    <name type="scientific">Colletotrichum fioriniae PJ7</name>
    <dbReference type="NCBI Taxonomy" id="1445577"/>
    <lineage>
        <taxon>Eukaryota</taxon>
        <taxon>Fungi</taxon>
        <taxon>Dikarya</taxon>
        <taxon>Ascomycota</taxon>
        <taxon>Pezizomycotina</taxon>
        <taxon>Sordariomycetes</taxon>
        <taxon>Hypocreomycetidae</taxon>
        <taxon>Glomerellales</taxon>
        <taxon>Glomerellaceae</taxon>
        <taxon>Colletotrichum</taxon>
        <taxon>Colletotrichum acutatum species complex</taxon>
    </lineage>
</organism>
<dbReference type="Proteomes" id="UP000020467">
    <property type="component" value="Unassembled WGS sequence"/>
</dbReference>
<dbReference type="KEGG" id="cfj:CFIO01_08505"/>
<dbReference type="HOGENOM" id="CLU_1034422_0_0_1"/>
<gene>
    <name evidence="1" type="ORF">CFIO01_08505</name>
</gene>
<evidence type="ECO:0000313" key="2">
    <source>
        <dbReference type="Proteomes" id="UP000020467"/>
    </source>
</evidence>
<name>A0A010S2D6_9PEZI</name>
<dbReference type="AlphaFoldDB" id="A0A010S2D6"/>